<dbReference type="GO" id="GO:0000978">
    <property type="term" value="F:RNA polymerase II cis-regulatory region sequence-specific DNA binding"/>
    <property type="evidence" value="ECO:0007669"/>
    <property type="project" value="TreeGrafter"/>
</dbReference>
<keyword evidence="4" id="KW-1185">Reference proteome</keyword>
<dbReference type="GO" id="GO:0038061">
    <property type="term" value="P:non-canonical NF-kappaB signal transduction"/>
    <property type="evidence" value="ECO:0007669"/>
    <property type="project" value="TreeGrafter"/>
</dbReference>
<dbReference type="InterPro" id="IPR011539">
    <property type="entry name" value="RHD_DNA_bind_dom"/>
</dbReference>
<dbReference type="GO" id="GO:0007249">
    <property type="term" value="P:canonical NF-kappaB signal transduction"/>
    <property type="evidence" value="ECO:0007669"/>
    <property type="project" value="TreeGrafter"/>
</dbReference>
<feature type="domain" description="RHD" evidence="2">
    <location>
        <begin position="17"/>
        <end position="112"/>
    </location>
</feature>
<evidence type="ECO:0000313" key="3">
    <source>
        <dbReference type="Ensembl" id="ENSANIP00000006913.1"/>
    </source>
</evidence>
<dbReference type="Ensembl" id="ENSANIT00000007146.1">
    <property type="protein sequence ID" value="ENSANIP00000006913.1"/>
    <property type="gene ID" value="ENSANIG00000004650.1"/>
</dbReference>
<dbReference type="PROSITE" id="PS50254">
    <property type="entry name" value="REL_2"/>
    <property type="match status" value="1"/>
</dbReference>
<dbReference type="GO" id="GO:0000981">
    <property type="term" value="F:DNA-binding transcription factor activity, RNA polymerase II-specific"/>
    <property type="evidence" value="ECO:0007669"/>
    <property type="project" value="TreeGrafter"/>
</dbReference>
<dbReference type="PROSITE" id="PS01204">
    <property type="entry name" value="REL_1"/>
    <property type="match status" value="1"/>
</dbReference>
<dbReference type="GO" id="GO:0033554">
    <property type="term" value="P:cellular response to stress"/>
    <property type="evidence" value="ECO:0007669"/>
    <property type="project" value="TreeGrafter"/>
</dbReference>
<organism evidence="3 4">
    <name type="scientific">Accipiter nisus</name>
    <name type="common">Eurasian sparrowhawk</name>
    <dbReference type="NCBI Taxonomy" id="211598"/>
    <lineage>
        <taxon>Eukaryota</taxon>
        <taxon>Metazoa</taxon>
        <taxon>Chordata</taxon>
        <taxon>Craniata</taxon>
        <taxon>Vertebrata</taxon>
        <taxon>Euteleostomi</taxon>
        <taxon>Archelosauria</taxon>
        <taxon>Archosauria</taxon>
        <taxon>Dinosauria</taxon>
        <taxon>Saurischia</taxon>
        <taxon>Theropoda</taxon>
        <taxon>Coelurosauria</taxon>
        <taxon>Aves</taxon>
        <taxon>Neognathae</taxon>
        <taxon>Neoaves</taxon>
        <taxon>Telluraves</taxon>
        <taxon>Accipitrimorphae</taxon>
        <taxon>Accipitriformes</taxon>
        <taxon>Accipitridae</taxon>
        <taxon>Accipitrinae</taxon>
        <taxon>Accipiter</taxon>
    </lineage>
</organism>
<dbReference type="PANTHER" id="PTHR24169">
    <property type="entry name" value="NUCLEAR FACTOR NF-KAPPA-B PROTEIN"/>
    <property type="match status" value="1"/>
</dbReference>
<dbReference type="PANTHER" id="PTHR24169:SF1">
    <property type="entry name" value="TRANSCRIPTION FACTOR P65"/>
    <property type="match status" value="1"/>
</dbReference>
<dbReference type="Gene3D" id="2.60.40.340">
    <property type="entry name" value="Rel homology domain (RHD), DNA-binding domain"/>
    <property type="match status" value="1"/>
</dbReference>
<dbReference type="GO" id="GO:0071222">
    <property type="term" value="P:cellular response to lipopolysaccharide"/>
    <property type="evidence" value="ECO:0007669"/>
    <property type="project" value="TreeGrafter"/>
</dbReference>
<dbReference type="GO" id="GO:0006954">
    <property type="term" value="P:inflammatory response"/>
    <property type="evidence" value="ECO:0007669"/>
    <property type="project" value="TreeGrafter"/>
</dbReference>
<dbReference type="GO" id="GO:0045944">
    <property type="term" value="P:positive regulation of transcription by RNA polymerase II"/>
    <property type="evidence" value="ECO:0007669"/>
    <property type="project" value="TreeGrafter"/>
</dbReference>
<evidence type="ECO:0000256" key="1">
    <source>
        <dbReference type="SAM" id="MobiDB-lite"/>
    </source>
</evidence>
<evidence type="ECO:0000259" key="2">
    <source>
        <dbReference type="PROSITE" id="PS50254"/>
    </source>
</evidence>
<evidence type="ECO:0000313" key="4">
    <source>
        <dbReference type="Proteomes" id="UP000694541"/>
    </source>
</evidence>
<dbReference type="GO" id="GO:0035525">
    <property type="term" value="C:NF-kappaB p50/p65 complex"/>
    <property type="evidence" value="ECO:0007669"/>
    <property type="project" value="TreeGrafter"/>
</dbReference>
<dbReference type="GO" id="GO:0005737">
    <property type="term" value="C:cytoplasm"/>
    <property type="evidence" value="ECO:0007669"/>
    <property type="project" value="InterPro"/>
</dbReference>
<dbReference type="InterPro" id="IPR030492">
    <property type="entry name" value="RHD_CS"/>
</dbReference>
<accession>A0A8B9RT03</accession>
<feature type="region of interest" description="Disordered" evidence="1">
    <location>
        <begin position="42"/>
        <end position="62"/>
    </location>
</feature>
<sequence length="171" mass="18621">AVGPTSGIFPAPSEAGGAAPFVEILEQPKPRGMRFRYKCEGRSAGSIPGEHSTDTTKTHPTIRVNNYRGPGRVRVSLVTKEPPHRPHPHELVGKDCRDGYYEAELPPERNVHRWAGTPPDIWGEPPQIHGCSPMFGVPLQVSTCPQIYGVTPPRVPGCSPPRYLGAPKFMG</sequence>
<dbReference type="InterPro" id="IPR008967">
    <property type="entry name" value="p53-like_TF_DNA-bd_sf"/>
</dbReference>
<dbReference type="InterPro" id="IPR000451">
    <property type="entry name" value="NFkB/Dor"/>
</dbReference>
<reference evidence="3" key="2">
    <citation type="submission" date="2025-09" db="UniProtKB">
        <authorList>
            <consortium name="Ensembl"/>
        </authorList>
    </citation>
    <scope>IDENTIFICATION</scope>
</reference>
<dbReference type="Pfam" id="PF00554">
    <property type="entry name" value="RHD_DNA_bind"/>
    <property type="match status" value="1"/>
</dbReference>
<dbReference type="InterPro" id="IPR037059">
    <property type="entry name" value="RHD_DNA_bind_dom_sf"/>
</dbReference>
<dbReference type="Proteomes" id="UP000694541">
    <property type="component" value="Unplaced"/>
</dbReference>
<protein>
    <recommendedName>
        <fullName evidence="2">RHD domain-containing protein</fullName>
    </recommendedName>
</protein>
<name>A0A8B9RT03_9AVES</name>
<reference evidence="3" key="1">
    <citation type="submission" date="2025-08" db="UniProtKB">
        <authorList>
            <consortium name="Ensembl"/>
        </authorList>
    </citation>
    <scope>IDENTIFICATION</scope>
</reference>
<dbReference type="SUPFAM" id="SSF49417">
    <property type="entry name" value="p53-like transcription factors"/>
    <property type="match status" value="1"/>
</dbReference>
<dbReference type="GO" id="GO:0034097">
    <property type="term" value="P:response to cytokine"/>
    <property type="evidence" value="ECO:0007669"/>
    <property type="project" value="TreeGrafter"/>
</dbReference>
<proteinExistence type="predicted"/>
<dbReference type="GO" id="GO:0045087">
    <property type="term" value="P:innate immune response"/>
    <property type="evidence" value="ECO:0007669"/>
    <property type="project" value="TreeGrafter"/>
</dbReference>
<dbReference type="AlphaFoldDB" id="A0A8B9RT03"/>